<accession>A0AAD8GZW9</accession>
<protein>
    <submittedName>
        <fullName evidence="2">Uncharacterized protein</fullName>
    </submittedName>
</protein>
<sequence>MGDAISRLFERHMASDVSVGRHRKVNRKMILTLYHLYFVLSVITPSPSTPCESAIVSIGFCLQTIHRFAIVVLITFTFSSRNFCDAPARGLAMCLMSCFLGSFLFFLKAKCVRIIKDAHSCTCYNAYRENYMRHMDSPLWIAYCEFCQGPSLKQRMYFFAVIKPFQSKDIGSLRMVYLMMIVSSLPVTGCLMKDLSSKTDIYRANVIRVFSRWNSFAAACRLSHLLIVQPQKLRKSGVMRCRKLFNQGLLLYSFMHLLCFTRLYDWHSYGLRPSFGFTKAKVNEAFDALYLQTSQTQNFG</sequence>
<reference evidence="2" key="1">
    <citation type="submission" date="2023-02" db="EMBL/GenBank/DDBJ databases">
        <title>Genome of toxic invasive species Heracleum sosnowskyi carries increased number of genes despite the absence of recent whole-genome duplications.</title>
        <authorList>
            <person name="Schelkunov M."/>
            <person name="Shtratnikova V."/>
            <person name="Makarenko M."/>
            <person name="Klepikova A."/>
            <person name="Omelchenko D."/>
            <person name="Novikova G."/>
            <person name="Obukhova E."/>
            <person name="Bogdanov V."/>
            <person name="Penin A."/>
            <person name="Logacheva M."/>
        </authorList>
    </citation>
    <scope>NUCLEOTIDE SEQUENCE</scope>
    <source>
        <strain evidence="2">Hsosn_3</strain>
        <tissue evidence="2">Leaf</tissue>
    </source>
</reference>
<feature type="transmembrane region" description="Helical" evidence="1">
    <location>
        <begin position="30"/>
        <end position="48"/>
    </location>
</feature>
<keyword evidence="3" id="KW-1185">Reference proteome</keyword>
<evidence type="ECO:0000256" key="1">
    <source>
        <dbReference type="SAM" id="Phobius"/>
    </source>
</evidence>
<name>A0AAD8GZW9_9APIA</name>
<dbReference type="InterPro" id="IPR011989">
    <property type="entry name" value="ARM-like"/>
</dbReference>
<reference evidence="2" key="2">
    <citation type="submission" date="2023-05" db="EMBL/GenBank/DDBJ databases">
        <authorList>
            <person name="Schelkunov M.I."/>
        </authorList>
    </citation>
    <scope>NUCLEOTIDE SEQUENCE</scope>
    <source>
        <strain evidence="2">Hsosn_3</strain>
        <tissue evidence="2">Leaf</tissue>
    </source>
</reference>
<dbReference type="AlphaFoldDB" id="A0AAD8GZW9"/>
<feature type="transmembrane region" description="Helical" evidence="1">
    <location>
        <begin position="175"/>
        <end position="192"/>
    </location>
</feature>
<dbReference type="EMBL" id="JAUIZM010000011">
    <property type="protein sequence ID" value="KAK1357803.1"/>
    <property type="molecule type" value="Genomic_DNA"/>
</dbReference>
<evidence type="ECO:0000313" key="3">
    <source>
        <dbReference type="Proteomes" id="UP001237642"/>
    </source>
</evidence>
<gene>
    <name evidence="2" type="ORF">POM88_051059</name>
</gene>
<evidence type="ECO:0000313" key="2">
    <source>
        <dbReference type="EMBL" id="KAK1357803.1"/>
    </source>
</evidence>
<feature type="transmembrane region" description="Helical" evidence="1">
    <location>
        <begin position="90"/>
        <end position="107"/>
    </location>
</feature>
<feature type="transmembrane region" description="Helical" evidence="1">
    <location>
        <begin position="244"/>
        <end position="264"/>
    </location>
</feature>
<proteinExistence type="predicted"/>
<keyword evidence="1" id="KW-0472">Membrane</keyword>
<keyword evidence="1" id="KW-0812">Transmembrane</keyword>
<feature type="transmembrane region" description="Helical" evidence="1">
    <location>
        <begin position="54"/>
        <end position="78"/>
    </location>
</feature>
<comment type="caution">
    <text evidence="2">The sequence shown here is derived from an EMBL/GenBank/DDBJ whole genome shotgun (WGS) entry which is preliminary data.</text>
</comment>
<organism evidence="2 3">
    <name type="scientific">Heracleum sosnowskyi</name>
    <dbReference type="NCBI Taxonomy" id="360622"/>
    <lineage>
        <taxon>Eukaryota</taxon>
        <taxon>Viridiplantae</taxon>
        <taxon>Streptophyta</taxon>
        <taxon>Embryophyta</taxon>
        <taxon>Tracheophyta</taxon>
        <taxon>Spermatophyta</taxon>
        <taxon>Magnoliopsida</taxon>
        <taxon>eudicotyledons</taxon>
        <taxon>Gunneridae</taxon>
        <taxon>Pentapetalae</taxon>
        <taxon>asterids</taxon>
        <taxon>campanulids</taxon>
        <taxon>Apiales</taxon>
        <taxon>Apiaceae</taxon>
        <taxon>Apioideae</taxon>
        <taxon>apioid superclade</taxon>
        <taxon>Tordylieae</taxon>
        <taxon>Tordyliinae</taxon>
        <taxon>Heracleum</taxon>
    </lineage>
</organism>
<dbReference type="Gene3D" id="1.25.10.10">
    <property type="entry name" value="Leucine-rich Repeat Variant"/>
    <property type="match status" value="1"/>
</dbReference>
<keyword evidence="1" id="KW-1133">Transmembrane helix</keyword>
<dbReference type="Proteomes" id="UP001237642">
    <property type="component" value="Unassembled WGS sequence"/>
</dbReference>